<evidence type="ECO:0000313" key="3">
    <source>
        <dbReference type="Proteomes" id="UP000232060"/>
    </source>
</evidence>
<sequence>MAQSHLNVQQDVVLKMEHEIAQNRAGFATNPASRLVEQYERIAREQMCNLPFYHADMPILAECDLYEEQWLGVVLTPWMLSVVVLPGPDQCWPDRSGERLALQLPCGNLTFMVGELPELGQLLSCSLMSPLDPHLSAKEGVALVGSVHKMLLSLPVQQGGAGAVDLGRRRLFGASTR</sequence>
<dbReference type="Proteomes" id="UP000232060">
    <property type="component" value="Unassembled WGS sequence"/>
</dbReference>
<gene>
    <name evidence="2" type="ORF">CUC44_20380</name>
</gene>
<reference evidence="2 3" key="1">
    <citation type="submission" date="2017-11" db="EMBL/GenBank/DDBJ databases">
        <title>Draft genome sequence of environmental isolate Aeromonas lusitania sp. nov. MDC 2473.</title>
        <authorList>
            <person name="Colston S.M."/>
            <person name="Navarro A."/>
            <person name="Martinez-Murcia A.J."/>
            <person name="Graf J."/>
        </authorList>
    </citation>
    <scope>NUCLEOTIDE SEQUENCE [LARGE SCALE GENOMIC DNA]</scope>
    <source>
        <strain evidence="2 3">MDC 2473</strain>
    </source>
</reference>
<dbReference type="Gene3D" id="3.30.1460.40">
    <property type="entry name" value="[NiFe]-hydrogenase assembly chaperone, HybE"/>
    <property type="match status" value="1"/>
</dbReference>
<dbReference type="EMBL" id="PGCP01000050">
    <property type="protein sequence ID" value="PJC91313.1"/>
    <property type="molecule type" value="Genomic_DNA"/>
</dbReference>
<dbReference type="RefSeq" id="WP_100861676.1">
    <property type="nucleotide sequence ID" value="NZ_PGCP01000050.1"/>
</dbReference>
<name>A0A2M8H428_9GAMM</name>
<comment type="caution">
    <text evidence="2">The sequence shown here is derived from an EMBL/GenBank/DDBJ whole genome shotgun (WGS) entry which is preliminary data.</text>
</comment>
<dbReference type="NCBIfam" id="NF007776">
    <property type="entry name" value="PRK10465.1"/>
    <property type="match status" value="1"/>
</dbReference>
<proteinExistence type="inferred from homology"/>
<accession>A0A2M8H428</accession>
<organism evidence="2 3">
    <name type="scientific">Aeromonas lusitana</name>
    <dbReference type="NCBI Taxonomy" id="931529"/>
    <lineage>
        <taxon>Bacteria</taxon>
        <taxon>Pseudomonadati</taxon>
        <taxon>Pseudomonadota</taxon>
        <taxon>Gammaproteobacteria</taxon>
        <taxon>Aeromonadales</taxon>
        <taxon>Aeromonadaceae</taxon>
        <taxon>Aeromonas</taxon>
    </lineage>
</organism>
<dbReference type="InterPro" id="IPR038530">
    <property type="entry name" value="NiFe-hyd_HybE_sf"/>
</dbReference>
<keyword evidence="3" id="KW-1185">Reference proteome</keyword>
<evidence type="ECO:0000313" key="2">
    <source>
        <dbReference type="EMBL" id="PJC91313.1"/>
    </source>
</evidence>
<comment type="similarity">
    <text evidence="1">Belongs to the HupJ family.</text>
</comment>
<dbReference type="AlphaFoldDB" id="A0A2M8H428"/>
<protein>
    <submittedName>
        <fullName evidence="2">Hydrogenase biosynthesis protein HybE</fullName>
    </submittedName>
</protein>
<dbReference type="NCBIfam" id="TIGR03993">
    <property type="entry name" value="hydrog_HybE"/>
    <property type="match status" value="1"/>
</dbReference>
<dbReference type="InterPro" id="IPR023994">
    <property type="entry name" value="NiFe-hyd_HybE"/>
</dbReference>
<dbReference type="Pfam" id="PF11939">
    <property type="entry name" value="NiFe-hyd_HybE"/>
    <property type="match status" value="1"/>
</dbReference>
<dbReference type="OrthoDB" id="6485044at2"/>
<evidence type="ECO:0000256" key="1">
    <source>
        <dbReference type="ARBA" id="ARBA00006532"/>
    </source>
</evidence>